<dbReference type="EMBL" id="JACHNB010000001">
    <property type="protein sequence ID" value="MBB4739036.1"/>
    <property type="molecule type" value="Genomic_DNA"/>
</dbReference>
<feature type="coiled-coil region" evidence="1">
    <location>
        <begin position="566"/>
        <end position="593"/>
    </location>
</feature>
<dbReference type="Pfam" id="PF00239">
    <property type="entry name" value="Resolvase"/>
    <property type="match status" value="1"/>
</dbReference>
<accession>A0A7W7M6T4</accession>
<feature type="region of interest" description="Disordered" evidence="2">
    <location>
        <begin position="1107"/>
        <end position="1126"/>
    </location>
</feature>
<feature type="domain" description="Resolvase/invertase-type recombinase catalytic" evidence="3">
    <location>
        <begin position="150"/>
        <end position="224"/>
    </location>
</feature>
<proteinExistence type="predicted"/>
<protein>
    <submittedName>
        <fullName evidence="4">Putative site-specific integrase-resolvase</fullName>
    </submittedName>
</protein>
<dbReference type="SUPFAM" id="SSF53041">
    <property type="entry name" value="Resolvase-like"/>
    <property type="match status" value="1"/>
</dbReference>
<name>A0A7W7M6T4_9ACTN</name>
<evidence type="ECO:0000256" key="2">
    <source>
        <dbReference type="SAM" id="MobiDB-lite"/>
    </source>
</evidence>
<evidence type="ECO:0000313" key="4">
    <source>
        <dbReference type="EMBL" id="MBB4739036.1"/>
    </source>
</evidence>
<organism evidence="4 5">
    <name type="scientific">Actinoplanes octamycinicus</name>
    <dbReference type="NCBI Taxonomy" id="135948"/>
    <lineage>
        <taxon>Bacteria</taxon>
        <taxon>Bacillati</taxon>
        <taxon>Actinomycetota</taxon>
        <taxon>Actinomycetes</taxon>
        <taxon>Micromonosporales</taxon>
        <taxon>Micromonosporaceae</taxon>
        <taxon>Actinoplanes</taxon>
    </lineage>
</organism>
<evidence type="ECO:0000256" key="1">
    <source>
        <dbReference type="SAM" id="Coils"/>
    </source>
</evidence>
<reference evidence="4 5" key="1">
    <citation type="submission" date="2020-08" db="EMBL/GenBank/DDBJ databases">
        <title>Sequencing the genomes of 1000 actinobacteria strains.</title>
        <authorList>
            <person name="Klenk H.-P."/>
        </authorList>
    </citation>
    <scope>NUCLEOTIDE SEQUENCE [LARGE SCALE GENOMIC DNA]</scope>
    <source>
        <strain evidence="4 5">DSM 45809</strain>
    </source>
</reference>
<dbReference type="Gene3D" id="3.40.50.1390">
    <property type="entry name" value="Resolvase, N-terminal catalytic domain"/>
    <property type="match status" value="1"/>
</dbReference>
<keyword evidence="5" id="KW-1185">Reference proteome</keyword>
<comment type="caution">
    <text evidence="4">The sequence shown here is derived from an EMBL/GenBank/DDBJ whole genome shotgun (WGS) entry which is preliminary data.</text>
</comment>
<dbReference type="AlphaFoldDB" id="A0A7W7M6T4"/>
<dbReference type="InterPro" id="IPR036162">
    <property type="entry name" value="Resolvase-like_N_sf"/>
</dbReference>
<dbReference type="RefSeq" id="WP_185039630.1">
    <property type="nucleotide sequence ID" value="NZ_BAABFG010000005.1"/>
</dbReference>
<keyword evidence="1" id="KW-0175">Coiled coil</keyword>
<evidence type="ECO:0000259" key="3">
    <source>
        <dbReference type="Pfam" id="PF00239"/>
    </source>
</evidence>
<dbReference type="GO" id="GO:0003677">
    <property type="term" value="F:DNA binding"/>
    <property type="evidence" value="ECO:0007669"/>
    <property type="project" value="InterPro"/>
</dbReference>
<evidence type="ECO:0000313" key="5">
    <source>
        <dbReference type="Proteomes" id="UP000546162"/>
    </source>
</evidence>
<sequence>MTTATPRVGITELLANKLTGSVALLCLRVSAQSPAELADNIRAAITTLSHLPAVNVLRDVDPQTLLDKSAAGDRIRSQRDLIPLRRHHAHRYAVEPNRLMGYALPVPDQGAVILMLFDSAADPTVRTPDEQLPGNAVCALLSEACLIPQVHELHVAEWSRWVRDPRYGATVRAAAQRGGVDVYEGSTHIDITTSSGALLAGVKDTQAAGERNNIRTRTTRGTLAKLTAARVIWPYARTLLPPAYELELDRVSDGTGRSHRTAYVRGASGDQIPGWQKWAETIANGGTFAAAGQHLAAHKIPVRGQRHINLDGTSKTYDELDGRQVERASRSLAEHVRVLRRLAYVVQKDVPVPVRRGDSFEGYPVDHDIPGRYGYGVINIEVKLPAHCITLSEKQWDTWEHRIFGRTPRDTLTDGLRAPLGDIRQQWFVDVAGRPCREGDANWVQNLRLVVNVDSYELWRRGRDQAFNEQGELRGWENREGEHLYTVRRVDLDRAYARAGIATALRHLDDLEPVLVESRPLADPIDRERRRQERLAELDDLLITASDGVEDADMIYQQAVRRSRGVGEAKASLEVARNELQALSDEQKSLRDAAVPETASASSRVVEVDIATPARLFGVMEGGAGMSLPRVVGDLICRLSGGRMTVEPDADLPRMLRITDTLDWPTADGSVIPLRISAAVENRKRDIDQASRLKARRLTIATLVLRDGLTADEAADKLGRSRDDVVTDVRSWLKDHQPVNVPTRGGRSALVDCPIPEPKRVIWAALTGTADAGVADEYRQLITARYLADDIIHANSWVRRNLSFDRQALAVIATLTGQGIDAEQGIRADDIANRLGCTSQDILYLCTGPNERYRGVLERTSTSSRRVRPRRCERGHWLLHILPTIETEQSNGLLCGACRATPDGIALPAPYFDLWDGPEARQHDLRVAPGTVLAQAPVAVAPGARPRIMLNIGEAAAYLGVSTSALRTWSNNGQVACEQRPRRYDQRVLDNPETQALAARFHSTYGQRSTADGRMTLRQVSERLEVPEHYIRDFLITPGKLAYVRGGSKGNQLLFEPVDVDAVPQEWRERHAAGLLGIGEVAERLRLSTGQVRSAAADGRIPSVVTDGNTRRFRPGDIEACNPSAA</sequence>
<dbReference type="Proteomes" id="UP000546162">
    <property type="component" value="Unassembled WGS sequence"/>
</dbReference>
<dbReference type="InterPro" id="IPR006119">
    <property type="entry name" value="Resolv_N"/>
</dbReference>
<gene>
    <name evidence="4" type="ORF">BJY16_002495</name>
</gene>
<dbReference type="GO" id="GO:0000150">
    <property type="term" value="F:DNA strand exchange activity"/>
    <property type="evidence" value="ECO:0007669"/>
    <property type="project" value="InterPro"/>
</dbReference>